<evidence type="ECO:0000256" key="2">
    <source>
        <dbReference type="ARBA" id="ARBA00023315"/>
    </source>
</evidence>
<accession>A0A6J4UP19</accession>
<dbReference type="CDD" id="cd04301">
    <property type="entry name" value="NAT_SF"/>
    <property type="match status" value="1"/>
</dbReference>
<gene>
    <name evidence="4" type="ORF">AVDCRST_MAG33-1187</name>
</gene>
<dbReference type="GO" id="GO:0016747">
    <property type="term" value="F:acyltransferase activity, transferring groups other than amino-acyl groups"/>
    <property type="evidence" value="ECO:0007669"/>
    <property type="project" value="InterPro"/>
</dbReference>
<dbReference type="InterPro" id="IPR016181">
    <property type="entry name" value="Acyl_CoA_acyltransferase"/>
</dbReference>
<evidence type="ECO:0000313" key="4">
    <source>
        <dbReference type="EMBL" id="CAA9554663.1"/>
    </source>
</evidence>
<reference evidence="4" key="1">
    <citation type="submission" date="2020-02" db="EMBL/GenBank/DDBJ databases">
        <authorList>
            <person name="Meier V. D."/>
        </authorList>
    </citation>
    <scope>NUCLEOTIDE SEQUENCE</scope>
    <source>
        <strain evidence="4">AVDCRST_MAG33</strain>
    </source>
</reference>
<dbReference type="PANTHER" id="PTHR43072">
    <property type="entry name" value="N-ACETYLTRANSFERASE"/>
    <property type="match status" value="1"/>
</dbReference>
<evidence type="ECO:0000259" key="3">
    <source>
        <dbReference type="PROSITE" id="PS51186"/>
    </source>
</evidence>
<dbReference type="NCBIfam" id="NF040503">
    <property type="entry name" value="resist_ArsN1a"/>
    <property type="match status" value="1"/>
</dbReference>
<proteinExistence type="predicted"/>
<dbReference type="AlphaFoldDB" id="A0A6J4UP19"/>
<feature type="domain" description="N-acetyltransferase" evidence="3">
    <location>
        <begin position="5"/>
        <end position="170"/>
    </location>
</feature>
<dbReference type="Pfam" id="PF00583">
    <property type="entry name" value="Acetyltransf_1"/>
    <property type="match status" value="1"/>
</dbReference>
<evidence type="ECO:0000256" key="1">
    <source>
        <dbReference type="ARBA" id="ARBA00022679"/>
    </source>
</evidence>
<dbReference type="PANTHER" id="PTHR43072:SF23">
    <property type="entry name" value="UPF0039 PROTEIN C11D3.02C"/>
    <property type="match status" value="1"/>
</dbReference>
<organism evidence="4">
    <name type="scientific">uncultured Thermomicrobiales bacterium</name>
    <dbReference type="NCBI Taxonomy" id="1645740"/>
    <lineage>
        <taxon>Bacteria</taxon>
        <taxon>Pseudomonadati</taxon>
        <taxon>Thermomicrobiota</taxon>
        <taxon>Thermomicrobia</taxon>
        <taxon>Thermomicrobiales</taxon>
        <taxon>environmental samples</taxon>
    </lineage>
</organism>
<dbReference type="Gene3D" id="3.40.630.30">
    <property type="match status" value="1"/>
</dbReference>
<keyword evidence="2" id="KW-0012">Acyltransferase</keyword>
<dbReference type="SUPFAM" id="SSF55729">
    <property type="entry name" value="Acyl-CoA N-acyltransferases (Nat)"/>
    <property type="match status" value="1"/>
</dbReference>
<sequence length="170" mass="18532">MSDQLAARAATRGDADVIAAIYNQGIAERIATFETEPRTPADILPWFDGAYPVVVVTVTDGTGESDGRVVAFAATSTYRPRACYAGIAEYSVYVDRDARGMGAGRLALEALFAAATEAGFWKLVSRIFVENAPSRALMRRVGFREVGVYERHAQLDGVWRDVVIVEKLLI</sequence>
<name>A0A6J4UP19_9BACT</name>
<dbReference type="EMBL" id="CADCWK010000114">
    <property type="protein sequence ID" value="CAA9554663.1"/>
    <property type="molecule type" value="Genomic_DNA"/>
</dbReference>
<protein>
    <submittedName>
        <fullName evidence="4">Acetyltransferase, GNAT family</fullName>
    </submittedName>
</protein>
<keyword evidence="1 4" id="KW-0808">Transferase</keyword>
<dbReference type="InterPro" id="IPR000182">
    <property type="entry name" value="GNAT_dom"/>
</dbReference>
<dbReference type="PROSITE" id="PS51186">
    <property type="entry name" value="GNAT"/>
    <property type="match status" value="1"/>
</dbReference>